<sequence length="134" mass="15254">MFRYMLAPIEDYTGSMFRKLCFDNGADLTFTEMTRVEGIVRNNKATLSKIEIKDTTPVEIQLLPSNEEQLAKYILGFKPFEGFVGFNLNLCCPSKNITKYGRGGAMVRRVEKINKLLKIIQKENYSTSIKLSLG</sequence>
<dbReference type="InterPro" id="IPR013785">
    <property type="entry name" value="Aldolase_TIM"/>
</dbReference>
<dbReference type="AlphaFoldDB" id="A0A8T5GE52"/>
<dbReference type="Pfam" id="PF01207">
    <property type="entry name" value="Dus"/>
    <property type="match status" value="1"/>
</dbReference>
<protein>
    <recommendedName>
        <fullName evidence="1">DUS-like FMN-binding domain-containing protein</fullName>
    </recommendedName>
</protein>
<organism evidence="2 3">
    <name type="scientific">Candidatus Iainarchaeum sp</name>
    <dbReference type="NCBI Taxonomy" id="3101447"/>
    <lineage>
        <taxon>Archaea</taxon>
        <taxon>Candidatus Iainarchaeota</taxon>
        <taxon>Candidatus Iainarchaeia</taxon>
        <taxon>Candidatus Iainarchaeales</taxon>
        <taxon>Candidatus Iainarchaeaceae</taxon>
        <taxon>Candidatus Iainarchaeum</taxon>
    </lineage>
</organism>
<name>A0A8T5GE52_9ARCH</name>
<dbReference type="Proteomes" id="UP000722459">
    <property type="component" value="Unassembled WGS sequence"/>
</dbReference>
<feature type="domain" description="DUS-like FMN-binding" evidence="1">
    <location>
        <begin position="5"/>
        <end position="123"/>
    </location>
</feature>
<dbReference type="InterPro" id="IPR035587">
    <property type="entry name" value="DUS-like_FMN-bd"/>
</dbReference>
<comment type="caution">
    <text evidence="2">The sequence shown here is derived from an EMBL/GenBank/DDBJ whole genome shotgun (WGS) entry which is preliminary data.</text>
</comment>
<dbReference type="Gene3D" id="3.20.20.70">
    <property type="entry name" value="Aldolase class I"/>
    <property type="match status" value="1"/>
</dbReference>
<dbReference type="PANTHER" id="PTHR11082:SF25">
    <property type="entry name" value="DUS-LIKE FMN-BINDING DOMAIN-CONTAINING PROTEIN"/>
    <property type="match status" value="1"/>
</dbReference>
<evidence type="ECO:0000313" key="2">
    <source>
        <dbReference type="EMBL" id="MBT4870245.1"/>
    </source>
</evidence>
<gene>
    <name evidence="2" type="ORF">HON47_01590</name>
</gene>
<dbReference type="SUPFAM" id="SSF51395">
    <property type="entry name" value="FMN-linked oxidoreductases"/>
    <property type="match status" value="1"/>
</dbReference>
<dbReference type="EMBL" id="JABJNZ010000022">
    <property type="protein sequence ID" value="MBT4870245.1"/>
    <property type="molecule type" value="Genomic_DNA"/>
</dbReference>
<evidence type="ECO:0000259" key="1">
    <source>
        <dbReference type="Pfam" id="PF01207"/>
    </source>
</evidence>
<dbReference type="PANTHER" id="PTHR11082">
    <property type="entry name" value="TRNA-DIHYDROURIDINE SYNTHASE"/>
    <property type="match status" value="1"/>
</dbReference>
<accession>A0A8T5GE52</accession>
<proteinExistence type="predicted"/>
<evidence type="ECO:0000313" key="3">
    <source>
        <dbReference type="Proteomes" id="UP000722459"/>
    </source>
</evidence>
<reference evidence="2" key="1">
    <citation type="journal article" date="2021" name="ISME J.">
        <title>Mercury methylation by metabolically versatile and cosmopolitan marine bacteria.</title>
        <authorList>
            <person name="Lin H."/>
            <person name="Ascher D.B."/>
            <person name="Myung Y."/>
            <person name="Lamborg C.H."/>
            <person name="Hallam S.J."/>
            <person name="Gionfriddo C.M."/>
            <person name="Holt K.E."/>
            <person name="Moreau J.W."/>
        </authorList>
    </citation>
    <scope>NUCLEOTIDE SEQUENCE</scope>
    <source>
        <strain evidence="2">SI075_bin30</strain>
    </source>
</reference>